<dbReference type="SUPFAM" id="SSF52402">
    <property type="entry name" value="Adenine nucleotide alpha hydrolases-like"/>
    <property type="match status" value="1"/>
</dbReference>
<organism evidence="5 6">
    <name type="scientific">Solirubrobacter ginsenosidimutans</name>
    <dbReference type="NCBI Taxonomy" id="490573"/>
    <lineage>
        <taxon>Bacteria</taxon>
        <taxon>Bacillati</taxon>
        <taxon>Actinomycetota</taxon>
        <taxon>Thermoleophilia</taxon>
        <taxon>Solirubrobacterales</taxon>
        <taxon>Solirubrobacteraceae</taxon>
        <taxon>Solirubrobacter</taxon>
    </lineage>
</organism>
<feature type="domain" description="Signal transduction histidine kinase osmosensitive K+ channel sensor N-terminal" evidence="4">
    <location>
        <begin position="3"/>
        <end position="210"/>
    </location>
</feature>
<dbReference type="InterPro" id="IPR014729">
    <property type="entry name" value="Rossmann-like_a/b/a_fold"/>
</dbReference>
<dbReference type="Pfam" id="PF02702">
    <property type="entry name" value="KdpD"/>
    <property type="match status" value="1"/>
</dbReference>
<dbReference type="FunFam" id="3.40.50.300:FF:000483">
    <property type="entry name" value="Sensor histidine kinase KdpD"/>
    <property type="match status" value="1"/>
</dbReference>
<dbReference type="EMBL" id="JAPDOD010000003">
    <property type="protein sequence ID" value="MDA0159657.1"/>
    <property type="molecule type" value="Genomic_DNA"/>
</dbReference>
<evidence type="ECO:0000256" key="1">
    <source>
        <dbReference type="ARBA" id="ARBA00022679"/>
    </source>
</evidence>
<name>A0A9X3MNW4_9ACTN</name>
<sequence length="340" mass="37989">MPGRYRIFLGMAAGVGKTYRMLAEAQAEAEAGRDVVIGLIETHQRVETEKQAVGLERIPLRRVAYRGVTLEEMDLPAILARSPELCLIDELAHTNAPGLEHPKRYEDIKDVLDAGIDVFSTINVQHLESLNDQVAELTGVKVRETVPDEELAKADEIVLVDLPPEDLIGRLRAGKVYPEGRIAPALNGFFRVENLRSLREVALRQLAENVEGLRADEPPIAERLLAFVSLDERDERVVRRAWRSAQRLNSDLDVLVVTGSEPSAEQRARLEALRRLTAMLGAHLLVEAGDALEVLTRVARERGITYLLLGPPRVSRFKEPLLLKILRELPDVDVRVVAQR</sequence>
<reference evidence="5" key="1">
    <citation type="submission" date="2022-10" db="EMBL/GenBank/DDBJ databases">
        <title>The WGS of Solirubrobacter ginsenosidimutans DSM 21036.</title>
        <authorList>
            <person name="Jiang Z."/>
        </authorList>
    </citation>
    <scope>NUCLEOTIDE SEQUENCE</scope>
    <source>
        <strain evidence="5">DSM 21036</strain>
    </source>
</reference>
<accession>A0A9X3MNW4</accession>
<evidence type="ECO:0000256" key="3">
    <source>
        <dbReference type="ARBA" id="ARBA00023012"/>
    </source>
</evidence>
<protein>
    <submittedName>
        <fullName evidence="5">Histidine kinase</fullName>
    </submittedName>
</protein>
<evidence type="ECO:0000313" key="6">
    <source>
        <dbReference type="Proteomes" id="UP001149140"/>
    </source>
</evidence>
<dbReference type="Proteomes" id="UP001149140">
    <property type="component" value="Unassembled WGS sequence"/>
</dbReference>
<dbReference type="PANTHER" id="PTHR45569:SF1">
    <property type="entry name" value="SENSOR PROTEIN KDPD"/>
    <property type="match status" value="1"/>
</dbReference>
<keyword evidence="2 5" id="KW-0418">Kinase</keyword>
<dbReference type="GO" id="GO:0000155">
    <property type="term" value="F:phosphorelay sensor kinase activity"/>
    <property type="evidence" value="ECO:0007669"/>
    <property type="project" value="InterPro"/>
</dbReference>
<dbReference type="GO" id="GO:0005737">
    <property type="term" value="C:cytoplasm"/>
    <property type="evidence" value="ECO:0007669"/>
    <property type="project" value="UniProtKB-ARBA"/>
</dbReference>
<keyword evidence="6" id="KW-1185">Reference proteome</keyword>
<proteinExistence type="predicted"/>
<dbReference type="Gene3D" id="3.40.50.620">
    <property type="entry name" value="HUPs"/>
    <property type="match status" value="1"/>
</dbReference>
<dbReference type="InterPro" id="IPR003852">
    <property type="entry name" value="Sig_transdc_His_kinase_KdpD_N"/>
</dbReference>
<evidence type="ECO:0000259" key="4">
    <source>
        <dbReference type="Pfam" id="PF02702"/>
    </source>
</evidence>
<dbReference type="InterPro" id="IPR052023">
    <property type="entry name" value="Histidine_kinase_KdpD"/>
</dbReference>
<dbReference type="GO" id="GO:0005886">
    <property type="term" value="C:plasma membrane"/>
    <property type="evidence" value="ECO:0007669"/>
    <property type="project" value="TreeGrafter"/>
</dbReference>
<evidence type="ECO:0000313" key="5">
    <source>
        <dbReference type="EMBL" id="MDA0159657.1"/>
    </source>
</evidence>
<gene>
    <name evidence="5" type="ORF">OM076_05240</name>
</gene>
<dbReference type="InterPro" id="IPR027417">
    <property type="entry name" value="P-loop_NTPase"/>
</dbReference>
<keyword evidence="1" id="KW-0808">Transferase</keyword>
<keyword evidence="3" id="KW-0902">Two-component regulatory system</keyword>
<dbReference type="AlphaFoldDB" id="A0A9X3MNW4"/>
<evidence type="ECO:0000256" key="2">
    <source>
        <dbReference type="ARBA" id="ARBA00022777"/>
    </source>
</evidence>
<comment type="caution">
    <text evidence="5">The sequence shown here is derived from an EMBL/GenBank/DDBJ whole genome shotgun (WGS) entry which is preliminary data.</text>
</comment>
<dbReference type="PANTHER" id="PTHR45569">
    <property type="entry name" value="SENSOR PROTEIN KDPD"/>
    <property type="match status" value="1"/>
</dbReference>
<dbReference type="RefSeq" id="WP_270038418.1">
    <property type="nucleotide sequence ID" value="NZ_JAPDOD010000003.1"/>
</dbReference>
<dbReference type="Gene3D" id="3.40.50.300">
    <property type="entry name" value="P-loop containing nucleotide triphosphate hydrolases"/>
    <property type="match status" value="1"/>
</dbReference>